<dbReference type="Proteomes" id="UP001305421">
    <property type="component" value="Chromosome"/>
</dbReference>
<evidence type="ECO:0000313" key="2">
    <source>
        <dbReference type="EMBL" id="WNH49315.1"/>
    </source>
</evidence>
<reference evidence="2 3" key="1">
    <citation type="submission" date="2022-12" db="EMBL/GenBank/DDBJ databases">
        <title>Two new species, Stenotrophomonas aracearum and Stenotrophomonas oahuensis, isolated from Anthurium (Araceae family) in Hawaii.</title>
        <authorList>
            <person name="Chunag S.C."/>
            <person name="Dobhal S."/>
            <person name="Alvarez A."/>
            <person name="Arif M."/>
        </authorList>
    </citation>
    <scope>NUCLEOTIDE SEQUENCE [LARGE SCALE GENOMIC DNA]</scope>
    <source>
        <strain evidence="2 3">A5588</strain>
    </source>
</reference>
<accession>A0ABY9YEL5</accession>
<evidence type="ECO:0008006" key="4">
    <source>
        <dbReference type="Google" id="ProtNLM"/>
    </source>
</evidence>
<protein>
    <recommendedName>
        <fullName evidence="4">Toxin SymE-like domain-containing protein</fullName>
    </recommendedName>
</protein>
<gene>
    <name evidence="2" type="ORF">PDM28_02975</name>
</gene>
<feature type="compositionally biased region" description="Polar residues" evidence="1">
    <location>
        <begin position="1"/>
        <end position="14"/>
    </location>
</feature>
<dbReference type="EMBL" id="CP115543">
    <property type="protein sequence ID" value="WNH49315.1"/>
    <property type="molecule type" value="Genomic_DNA"/>
</dbReference>
<evidence type="ECO:0000256" key="1">
    <source>
        <dbReference type="SAM" id="MobiDB-lite"/>
    </source>
</evidence>
<feature type="region of interest" description="Disordered" evidence="1">
    <location>
        <begin position="1"/>
        <end position="21"/>
    </location>
</feature>
<sequence length="102" mass="11350">MYSSDNDAPTSHPTRPSLGWHKPKRVIVGSLIYQHHRPQPGEPIVPCIKLRGMWMAEAGISPGTRLTVEIFDGAILLRAAEPAVSVQLRPIRRRIGRVHSGR</sequence>
<evidence type="ECO:0000313" key="3">
    <source>
        <dbReference type="Proteomes" id="UP001305421"/>
    </source>
</evidence>
<proteinExistence type="predicted"/>
<dbReference type="RefSeq" id="WP_311183780.1">
    <property type="nucleotide sequence ID" value="NZ_CP115543.1"/>
</dbReference>
<keyword evidence="3" id="KW-1185">Reference proteome</keyword>
<organism evidence="2 3">
    <name type="scientific">Stenotrophomonas aracearum</name>
    <dbReference type="NCBI Taxonomy" id="3003272"/>
    <lineage>
        <taxon>Bacteria</taxon>
        <taxon>Pseudomonadati</taxon>
        <taxon>Pseudomonadota</taxon>
        <taxon>Gammaproteobacteria</taxon>
        <taxon>Lysobacterales</taxon>
        <taxon>Lysobacteraceae</taxon>
        <taxon>Stenotrophomonas</taxon>
    </lineage>
</organism>
<name>A0ABY9YEL5_9GAMM</name>